<dbReference type="GO" id="GO:0032259">
    <property type="term" value="P:methylation"/>
    <property type="evidence" value="ECO:0007669"/>
    <property type="project" value="UniProtKB-KW"/>
</dbReference>
<protein>
    <submittedName>
        <fullName evidence="2">Methyltransferase, FkbM family</fullName>
    </submittedName>
</protein>
<dbReference type="SUPFAM" id="SSF53335">
    <property type="entry name" value="S-adenosyl-L-methionine-dependent methyltransferases"/>
    <property type="match status" value="1"/>
</dbReference>
<name>A0A0P1F6Z8_THAGE</name>
<dbReference type="PANTHER" id="PTHR34203:SF15">
    <property type="entry name" value="SLL1173 PROTEIN"/>
    <property type="match status" value="1"/>
</dbReference>
<dbReference type="GO" id="GO:0008168">
    <property type="term" value="F:methyltransferase activity"/>
    <property type="evidence" value="ECO:0007669"/>
    <property type="project" value="UniProtKB-KW"/>
</dbReference>
<dbReference type="Proteomes" id="UP000051587">
    <property type="component" value="Unassembled WGS sequence"/>
</dbReference>
<organism evidence="2 3">
    <name type="scientific">Thalassovita gelatinovora</name>
    <name type="common">Thalassobius gelatinovorus</name>
    <dbReference type="NCBI Taxonomy" id="53501"/>
    <lineage>
        <taxon>Bacteria</taxon>
        <taxon>Pseudomonadati</taxon>
        <taxon>Pseudomonadota</taxon>
        <taxon>Alphaproteobacteria</taxon>
        <taxon>Rhodobacterales</taxon>
        <taxon>Roseobacteraceae</taxon>
        <taxon>Thalassovita</taxon>
    </lineage>
</organism>
<reference evidence="2 3" key="1">
    <citation type="submission" date="2015-09" db="EMBL/GenBank/DDBJ databases">
        <authorList>
            <consortium name="Swine Surveillance"/>
        </authorList>
    </citation>
    <scope>NUCLEOTIDE SEQUENCE [LARGE SCALE GENOMIC DNA]</scope>
    <source>
        <strain evidence="2 3">CECT 4357</strain>
    </source>
</reference>
<dbReference type="PANTHER" id="PTHR34203">
    <property type="entry name" value="METHYLTRANSFERASE, FKBM FAMILY PROTEIN"/>
    <property type="match status" value="1"/>
</dbReference>
<keyword evidence="2" id="KW-0808">Transferase</keyword>
<dbReference type="RefSeq" id="WP_058261628.1">
    <property type="nucleotide sequence ID" value="NZ_CP051181.1"/>
</dbReference>
<gene>
    <name evidence="2" type="ORF">TG4357_00844</name>
</gene>
<keyword evidence="3" id="KW-1185">Reference proteome</keyword>
<dbReference type="Pfam" id="PF05050">
    <property type="entry name" value="Methyltransf_21"/>
    <property type="match status" value="1"/>
</dbReference>
<feature type="domain" description="Methyltransferase FkbM" evidence="1">
    <location>
        <begin position="66"/>
        <end position="205"/>
    </location>
</feature>
<proteinExistence type="predicted"/>
<evidence type="ECO:0000259" key="1">
    <source>
        <dbReference type="Pfam" id="PF05050"/>
    </source>
</evidence>
<evidence type="ECO:0000313" key="2">
    <source>
        <dbReference type="EMBL" id="CUH63711.1"/>
    </source>
</evidence>
<dbReference type="EMBL" id="CYSA01000008">
    <property type="protein sequence ID" value="CUH63711.1"/>
    <property type="molecule type" value="Genomic_DNA"/>
</dbReference>
<keyword evidence="2" id="KW-0489">Methyltransferase</keyword>
<dbReference type="Gene3D" id="3.40.50.150">
    <property type="entry name" value="Vaccinia Virus protein VP39"/>
    <property type="match status" value="1"/>
</dbReference>
<evidence type="ECO:0000313" key="3">
    <source>
        <dbReference type="Proteomes" id="UP000051587"/>
    </source>
</evidence>
<dbReference type="STRING" id="53501.SAMN04488043_11385"/>
<dbReference type="AlphaFoldDB" id="A0A0P1F6Z8"/>
<accession>A0A0P1F6Z8</accession>
<dbReference type="NCBIfam" id="TIGR01444">
    <property type="entry name" value="fkbM_fam"/>
    <property type="match status" value="1"/>
</dbReference>
<dbReference type="InterPro" id="IPR052514">
    <property type="entry name" value="SAM-dependent_MTase"/>
</dbReference>
<dbReference type="InterPro" id="IPR029063">
    <property type="entry name" value="SAM-dependent_MTases_sf"/>
</dbReference>
<dbReference type="InterPro" id="IPR006342">
    <property type="entry name" value="FkbM_mtfrase"/>
</dbReference>
<sequence length="258" mass="28676">MAFDPKKILRGFYRAKGHFSANLNGENFRVDPYHFAFWRAASNGTWEPGTFDVLASACESDRDVLDIGAWIGPTALFCSRRAHHVYAFEPDPVAFRYLNWNVDLNGIGNISPLPVALSDRDGIARMGSFGDNRGDSQTSLLNPEDKTTGIDAVTMSWDTLGRQIDLERIRFVKIDIEGGEFNLLPLMAEFLERHRPALFLSCHAPYLSEEKRSAAMSLISEATGCYDRLTDHNLAPLRRDALLSAEAAKGFGAFLLTG</sequence>
<dbReference type="OrthoDB" id="4104638at2"/>